<dbReference type="Proteomes" id="UP000019335">
    <property type="component" value="Chromosome 5"/>
</dbReference>
<proteinExistence type="predicted"/>
<sequence length="95" mass="10527">MGGRDNGNPIPTHGIFNYTAVGGTVPFTANDLGPAAPQWRARSDLSGYRYSPIACHVCSYLCFTAPVVGDEEDRCQFTLDWNTTAKMQDRCPHWM</sequence>
<gene>
    <name evidence="1" type="ORF">Naga_100264g7</name>
</gene>
<keyword evidence="2" id="KW-1185">Reference proteome</keyword>
<comment type="caution">
    <text evidence="1">The sequence shown here is derived from an EMBL/GenBank/DDBJ whole genome shotgun (WGS) entry which is preliminary data.</text>
</comment>
<evidence type="ECO:0000313" key="1">
    <source>
        <dbReference type="EMBL" id="EWM28389.1"/>
    </source>
</evidence>
<dbReference type="OrthoDB" id="10312566at2759"/>
<evidence type="ECO:0000313" key="2">
    <source>
        <dbReference type="Proteomes" id="UP000019335"/>
    </source>
</evidence>
<organism evidence="1 2">
    <name type="scientific">Nannochloropsis gaditana</name>
    <dbReference type="NCBI Taxonomy" id="72520"/>
    <lineage>
        <taxon>Eukaryota</taxon>
        <taxon>Sar</taxon>
        <taxon>Stramenopiles</taxon>
        <taxon>Ochrophyta</taxon>
        <taxon>Eustigmatophyceae</taxon>
        <taxon>Eustigmatales</taxon>
        <taxon>Monodopsidaceae</taxon>
        <taxon>Nannochloropsis</taxon>
    </lineage>
</organism>
<protein>
    <submittedName>
        <fullName evidence="1">Uncharacterized protein</fullName>
    </submittedName>
</protein>
<dbReference type="EMBL" id="AZIL01000319">
    <property type="protein sequence ID" value="EWM28389.1"/>
    <property type="molecule type" value="Genomic_DNA"/>
</dbReference>
<dbReference type="AlphaFoldDB" id="W7U6H9"/>
<name>W7U6H9_9STRA</name>
<accession>W7U6H9</accession>
<reference evidence="1 2" key="1">
    <citation type="journal article" date="2014" name="Mol. Plant">
        <title>Chromosome Scale Genome Assembly and Transcriptome Profiling of Nannochloropsis gaditana in Nitrogen Depletion.</title>
        <authorList>
            <person name="Corteggiani Carpinelli E."/>
            <person name="Telatin A."/>
            <person name="Vitulo N."/>
            <person name="Forcato C."/>
            <person name="D'Angelo M."/>
            <person name="Schiavon R."/>
            <person name="Vezzi A."/>
            <person name="Giacometti G.M."/>
            <person name="Morosinotto T."/>
            <person name="Valle G."/>
        </authorList>
    </citation>
    <scope>NUCLEOTIDE SEQUENCE [LARGE SCALE GENOMIC DNA]</scope>
    <source>
        <strain evidence="1 2">B-31</strain>
    </source>
</reference>